<dbReference type="AlphaFoldDB" id="J9UJQ2"/>
<dbReference type="Proteomes" id="UP000002534">
    <property type="component" value="Chromosome"/>
</dbReference>
<reference evidence="3" key="1">
    <citation type="submission" date="2005-10" db="EMBL/GenBank/DDBJ databases">
        <title>Complete sequence of Pelobacter carbinolicus DSM 2380.</title>
        <authorList>
            <person name="Copeland A."/>
            <person name="Lucas S."/>
            <person name="Lapidus A."/>
            <person name="Barry K."/>
            <person name="Detter J.C."/>
            <person name="Glavina T."/>
            <person name="Hammon N."/>
            <person name="Israni S."/>
            <person name="Pitluck S."/>
            <person name="Chertkov O."/>
            <person name="Schmutz J."/>
            <person name="Larimer F."/>
            <person name="Land M."/>
            <person name="Kyrpides N."/>
            <person name="Ivanova N."/>
            <person name="Richardson P."/>
        </authorList>
    </citation>
    <scope>NUCLEOTIDE SEQUENCE [LARGE SCALE GENOMIC DNA]</scope>
    <source>
        <strain evidence="3">DSM 2380 / NBRC 103641 / GraBd1</strain>
    </source>
</reference>
<keyword evidence="3" id="KW-1185">Reference proteome</keyword>
<name>J9UJQ2_SYNC1</name>
<evidence type="ECO:0000313" key="3">
    <source>
        <dbReference type="Proteomes" id="UP000002534"/>
    </source>
</evidence>
<sequence>MAIFCPLFSLRPSQQLARAFHTCGSLDRTIPPKCQASNQFRYPRSKHPDKKHPPHCLGGTVTGGAMGVVGPHQVYLA</sequence>
<accession>J9UJQ2</accession>
<evidence type="ECO:0000313" key="2">
    <source>
        <dbReference type="EMBL" id="AFR67625.1"/>
    </source>
</evidence>
<proteinExistence type="predicted"/>
<feature type="compositionally biased region" description="Basic residues" evidence="1">
    <location>
        <begin position="43"/>
        <end position="54"/>
    </location>
</feature>
<evidence type="ECO:0000256" key="1">
    <source>
        <dbReference type="SAM" id="MobiDB-lite"/>
    </source>
</evidence>
<reference evidence="2 3" key="2">
    <citation type="journal article" date="2012" name="BMC Genomics">
        <title>The genome of Pelobacter carbinolicus reveals surprising metabolic capabilities and physiological features.</title>
        <authorList>
            <person name="Aklujkar M."/>
            <person name="Haveman S.A."/>
            <person name="Didonato R.Jr."/>
            <person name="Chertkov O."/>
            <person name="Han C.S."/>
            <person name="Land M.L."/>
            <person name="Brown P."/>
            <person name="Lovley D.R."/>
        </authorList>
    </citation>
    <scope>NUCLEOTIDE SEQUENCE [LARGE SCALE GENOMIC DNA]</scope>
    <source>
        <strain evidence="3">DSM 2380 / NBRC 103641 / GraBd1</strain>
    </source>
</reference>
<protein>
    <submittedName>
        <fullName evidence="2">Uncharacterized protein</fullName>
    </submittedName>
</protein>
<organism evidence="2 3">
    <name type="scientific">Syntrophotalea carbinolica (strain DSM 2380 / NBRC 103641 / GraBd1)</name>
    <name type="common">Pelobacter carbinolicus</name>
    <dbReference type="NCBI Taxonomy" id="338963"/>
    <lineage>
        <taxon>Bacteria</taxon>
        <taxon>Pseudomonadati</taxon>
        <taxon>Thermodesulfobacteriota</taxon>
        <taxon>Desulfuromonadia</taxon>
        <taxon>Desulfuromonadales</taxon>
        <taxon>Syntrophotaleaceae</taxon>
        <taxon>Syntrophotalea</taxon>
    </lineage>
</organism>
<feature type="region of interest" description="Disordered" evidence="1">
    <location>
        <begin position="38"/>
        <end position="57"/>
    </location>
</feature>
<dbReference type="HOGENOM" id="CLU_2634917_0_0_7"/>
<gene>
    <name evidence="2" type="ordered locus">Pcar_3477</name>
</gene>
<dbReference type="KEGG" id="pca:Pcar_3477"/>
<dbReference type="EMBL" id="CP000142">
    <property type="protein sequence ID" value="AFR67625.1"/>
    <property type="molecule type" value="Genomic_DNA"/>
</dbReference>